<evidence type="ECO:0000256" key="12">
    <source>
        <dbReference type="ARBA" id="ARBA00023180"/>
    </source>
</evidence>
<comment type="caution">
    <text evidence="14">Lacks conserved residue(s) required for the propagation of feature annotation.</text>
</comment>
<dbReference type="PANTHER" id="PTHR24372">
    <property type="entry name" value="GLYCOPROTEIN HORMONE RECEPTOR"/>
    <property type="match status" value="1"/>
</dbReference>
<dbReference type="PROSITE" id="PS50068">
    <property type="entry name" value="LDLRA_2"/>
    <property type="match status" value="1"/>
</dbReference>
<dbReference type="SMART" id="SM00192">
    <property type="entry name" value="LDLa"/>
    <property type="match status" value="1"/>
</dbReference>
<keyword evidence="18" id="KW-0732">Signal</keyword>
<feature type="transmembrane region" description="Helical" evidence="17">
    <location>
        <begin position="901"/>
        <end position="922"/>
    </location>
</feature>
<evidence type="ECO:0000256" key="9">
    <source>
        <dbReference type="ARBA" id="ARBA00023136"/>
    </source>
</evidence>
<evidence type="ECO:0000256" key="2">
    <source>
        <dbReference type="ARBA" id="ARBA00010663"/>
    </source>
</evidence>
<evidence type="ECO:0000256" key="6">
    <source>
        <dbReference type="ARBA" id="ARBA00022737"/>
    </source>
</evidence>
<keyword evidence="12" id="KW-0325">Glycoprotein</keyword>
<evidence type="ECO:0000313" key="20">
    <source>
        <dbReference type="EMBL" id="CAL8110925.1"/>
    </source>
</evidence>
<protein>
    <recommendedName>
        <fullName evidence="19">G-protein coupled receptors family 1 profile domain-containing protein</fullName>
    </recommendedName>
</protein>
<dbReference type="PROSITE" id="PS01209">
    <property type="entry name" value="LDLRA_1"/>
    <property type="match status" value="1"/>
</dbReference>
<dbReference type="Gene3D" id="1.20.1070.10">
    <property type="entry name" value="Rhodopsin 7-helix transmembrane proteins"/>
    <property type="match status" value="1"/>
</dbReference>
<feature type="signal peptide" evidence="18">
    <location>
        <begin position="1"/>
        <end position="25"/>
    </location>
</feature>
<dbReference type="PRINTS" id="PR00237">
    <property type="entry name" value="GPCRRHODOPSN"/>
</dbReference>
<evidence type="ECO:0000256" key="17">
    <source>
        <dbReference type="SAM" id="Phobius"/>
    </source>
</evidence>
<comment type="caution">
    <text evidence="20">The sequence shown here is derived from an EMBL/GenBank/DDBJ whole genome shotgun (WGS) entry which is preliminary data.</text>
</comment>
<evidence type="ECO:0000256" key="1">
    <source>
        <dbReference type="ARBA" id="ARBA00004651"/>
    </source>
</evidence>
<dbReference type="PANTHER" id="PTHR24372:SF80">
    <property type="entry name" value="FI21465P1-RELATED"/>
    <property type="match status" value="1"/>
</dbReference>
<comment type="similarity">
    <text evidence="2 15">Belongs to the G-protein coupled receptor 1 family.</text>
</comment>
<keyword evidence="3" id="KW-1003">Cell membrane</keyword>
<evidence type="ECO:0000256" key="18">
    <source>
        <dbReference type="SAM" id="SignalP"/>
    </source>
</evidence>
<evidence type="ECO:0000256" key="5">
    <source>
        <dbReference type="ARBA" id="ARBA00022692"/>
    </source>
</evidence>
<evidence type="ECO:0000256" key="10">
    <source>
        <dbReference type="ARBA" id="ARBA00023157"/>
    </source>
</evidence>
<dbReference type="PROSITE" id="PS51450">
    <property type="entry name" value="LRR"/>
    <property type="match status" value="2"/>
</dbReference>
<dbReference type="InterPro" id="IPR002172">
    <property type="entry name" value="LDrepeatLR_classA_rpt"/>
</dbReference>
<dbReference type="InterPro" id="IPR008112">
    <property type="entry name" value="Relaxin_rcpt"/>
</dbReference>
<keyword evidence="11 15" id="KW-0675">Receptor</keyword>
<dbReference type="InterPro" id="IPR000276">
    <property type="entry name" value="GPCR_Rhodpsn"/>
</dbReference>
<dbReference type="EMBL" id="CAXLJM020000046">
    <property type="protein sequence ID" value="CAL8110925.1"/>
    <property type="molecule type" value="Genomic_DNA"/>
</dbReference>
<feature type="transmembrane region" description="Helical" evidence="17">
    <location>
        <begin position="726"/>
        <end position="746"/>
    </location>
</feature>
<feature type="chain" id="PRO_5046766704" description="G-protein coupled receptors family 1 profile domain-containing protein" evidence="18">
    <location>
        <begin position="26"/>
        <end position="1165"/>
    </location>
</feature>
<keyword evidence="6" id="KW-0677">Repeat</keyword>
<feature type="transmembrane region" description="Helical" evidence="17">
    <location>
        <begin position="950"/>
        <end position="975"/>
    </location>
</feature>
<evidence type="ECO:0000256" key="14">
    <source>
        <dbReference type="PROSITE-ProRule" id="PRU00124"/>
    </source>
</evidence>
<gene>
    <name evidence="20" type="ORF">ODALV1_LOCUS14561</name>
</gene>
<feature type="transmembrane region" description="Helical" evidence="17">
    <location>
        <begin position="807"/>
        <end position="832"/>
    </location>
</feature>
<evidence type="ECO:0000256" key="3">
    <source>
        <dbReference type="ARBA" id="ARBA00022475"/>
    </source>
</evidence>
<feature type="disulfide bond" evidence="14">
    <location>
        <begin position="337"/>
        <end position="352"/>
    </location>
</feature>
<dbReference type="CDD" id="cd15137">
    <property type="entry name" value="7tmA_Relaxin_R"/>
    <property type="match status" value="1"/>
</dbReference>
<keyword evidence="7 17" id="KW-1133">Transmembrane helix</keyword>
<sequence length="1165" mass="129680">MGLQSVSGISLFLFVISCSIPCGFSSKVKVDALNNHHEFLVDSLQTRHKGILREPSLTASAVQEKVKVKNNKIAPFLVKPGFPFETSASLEIPQHSMQIPPNSRNKAKPTPHSSFSSGKVSHAAAAGESHDDVDDDDHDDVVADANGKIIVDSGGAIPQAKMLGCVVDANISTHNAKDCNQIITEKSNHVALQEEEQGSAHHQNSLRKRSISPPFLFLSILMDYSSPIDEEREVSLDKRRPRAHRSFRTFGPGPDEKDHELVEKQESSFLSGQNLVSGDGGGDDVDAALVHHNASFIEDASSSQAAVVVPSASSSCPVGHFECTNNPSLCVPQSAICNGKPECPDFSDEYKCVNIHEKKFWDSFFQKRPSADIEGNAGGNMSCLYTDPKWEPNRHDRQGMEREQEQFHELLAKGLCRCSREKVLCHNVHLPDLLSFPKDIQFLDLSGSRIDKLQFPSDQFQQLRTLVLSSCAIEEIYNTTFSSLHNLNVLHLTGNQLKRIPDSAFTENRNLSKLFLGHNQINSLNSKTFHGLSSLEYLDLRNNKVTGKESGVFLTLASLKVLHLSFNEIQLINEDFLEGPTQLEMLSLTKNKISSIKRGAMNHTPLLRHLLLSYNKLSVLEDGMFCSLQDLLNLNLNDNGIRRIEPRAFECLDSLQSLILEKNPFRDLYEQEDDDGSDPKQLFANLTSLQHIYFDEWWMCSWAPFVRSCEPKGDGISSVDNLLDNVILRVCVWIMGVVGVAGNLFVIISRLVIREKNRAHSFYIKNLALADLLMGLFLMSIAFHDVSFRGHFLAHQNHWRHSITCQLSGMLSTLSSESSVFILFLITLDRYLSIVRPFAERRNALVPAILIVVFVWTISIFLSYAPMCPWFRGYFGKSFYTSNGLCLPLHIHNPFETGWEYSLFLFIVINSIAFIFICYAYWKMLRIIKTSTTSVRSTQQKQDGMLVKRFGLVVATDFLCWAPIILIKCIAMAGVEIQSDLYAWLAVFVLPVNSALNPVIYTLSTKLFKQQVSHLQTGLRKRLGLASDDSTTSSLLYRNRISRTLQTSLNSSMMLSTRRHGEPGSNNPVGVGTNSTRVTVIKDRAIVGNRMSRVSNISPQSGNITAVSATSAVTTDATTTISGGHVVPSGGGAKVEINGQILQYQQPLQLRIDGNGKELEAESQL</sequence>
<keyword evidence="21" id="KW-1185">Reference proteome</keyword>
<feature type="compositionally biased region" description="Polar residues" evidence="16">
    <location>
        <begin position="95"/>
        <end position="104"/>
    </location>
</feature>
<keyword evidence="10 14" id="KW-1015">Disulfide bond</keyword>
<feature type="transmembrane region" description="Helical" evidence="17">
    <location>
        <begin position="844"/>
        <end position="865"/>
    </location>
</feature>
<dbReference type="Pfam" id="PF00001">
    <property type="entry name" value="7tm_1"/>
    <property type="match status" value="1"/>
</dbReference>
<organism evidence="20 21">
    <name type="scientific">Orchesella dallaii</name>
    <dbReference type="NCBI Taxonomy" id="48710"/>
    <lineage>
        <taxon>Eukaryota</taxon>
        <taxon>Metazoa</taxon>
        <taxon>Ecdysozoa</taxon>
        <taxon>Arthropoda</taxon>
        <taxon>Hexapoda</taxon>
        <taxon>Collembola</taxon>
        <taxon>Entomobryomorpha</taxon>
        <taxon>Entomobryoidea</taxon>
        <taxon>Orchesellidae</taxon>
        <taxon>Orchesellinae</taxon>
        <taxon>Orchesella</taxon>
    </lineage>
</organism>
<dbReference type="InterPro" id="IPR023415">
    <property type="entry name" value="LDLR_class-A_CS"/>
</dbReference>
<keyword evidence="13 15" id="KW-0807">Transducer</keyword>
<evidence type="ECO:0000256" key="15">
    <source>
        <dbReference type="RuleBase" id="RU000688"/>
    </source>
</evidence>
<dbReference type="SUPFAM" id="SSF57424">
    <property type="entry name" value="LDL receptor-like module"/>
    <property type="match status" value="1"/>
</dbReference>
<dbReference type="PROSITE" id="PS50262">
    <property type="entry name" value="G_PROTEIN_RECEP_F1_2"/>
    <property type="match status" value="1"/>
</dbReference>
<evidence type="ECO:0000256" key="7">
    <source>
        <dbReference type="ARBA" id="ARBA00022989"/>
    </source>
</evidence>
<keyword evidence="8 15" id="KW-0297">G-protein coupled receptor</keyword>
<feature type="region of interest" description="Disordered" evidence="16">
    <location>
        <begin position="95"/>
        <end position="140"/>
    </location>
</feature>
<dbReference type="Gene3D" id="3.80.10.10">
    <property type="entry name" value="Ribonuclease Inhibitor"/>
    <property type="match status" value="2"/>
</dbReference>
<name>A0ABP1QRT3_9HEXA</name>
<dbReference type="PRINTS" id="PR01739">
    <property type="entry name" value="RELAXINR"/>
</dbReference>
<evidence type="ECO:0000256" key="16">
    <source>
        <dbReference type="SAM" id="MobiDB-lite"/>
    </source>
</evidence>
<dbReference type="SUPFAM" id="SSF81321">
    <property type="entry name" value="Family A G protein-coupled receptor-like"/>
    <property type="match status" value="1"/>
</dbReference>
<dbReference type="SMART" id="SM00369">
    <property type="entry name" value="LRR_TYP"/>
    <property type="match status" value="9"/>
</dbReference>
<keyword evidence="4" id="KW-0433">Leucine-rich repeat</keyword>
<dbReference type="PROSITE" id="PS00237">
    <property type="entry name" value="G_PROTEIN_RECEP_F1_1"/>
    <property type="match status" value="1"/>
</dbReference>
<dbReference type="SUPFAM" id="SSF52058">
    <property type="entry name" value="L domain-like"/>
    <property type="match status" value="1"/>
</dbReference>
<feature type="transmembrane region" description="Helical" evidence="17">
    <location>
        <begin position="981"/>
        <end position="1003"/>
    </location>
</feature>
<keyword evidence="9 17" id="KW-0472">Membrane</keyword>
<accession>A0ABP1QRT3</accession>
<evidence type="ECO:0000256" key="8">
    <source>
        <dbReference type="ARBA" id="ARBA00023040"/>
    </source>
</evidence>
<proteinExistence type="inferred from homology"/>
<evidence type="ECO:0000256" key="13">
    <source>
        <dbReference type="ARBA" id="ARBA00023224"/>
    </source>
</evidence>
<dbReference type="Proteomes" id="UP001642540">
    <property type="component" value="Unassembled WGS sequence"/>
</dbReference>
<reference evidence="20 21" key="1">
    <citation type="submission" date="2024-08" db="EMBL/GenBank/DDBJ databases">
        <authorList>
            <person name="Cucini C."/>
            <person name="Frati F."/>
        </authorList>
    </citation>
    <scope>NUCLEOTIDE SEQUENCE [LARGE SCALE GENOMIC DNA]</scope>
</reference>
<dbReference type="Gene3D" id="4.10.400.10">
    <property type="entry name" value="Low-density Lipoprotein Receptor"/>
    <property type="match status" value="1"/>
</dbReference>
<dbReference type="Pfam" id="PF00057">
    <property type="entry name" value="Ldl_recept_a"/>
    <property type="match status" value="1"/>
</dbReference>
<feature type="transmembrane region" description="Helical" evidence="17">
    <location>
        <begin position="767"/>
        <end position="787"/>
    </location>
</feature>
<evidence type="ECO:0000256" key="11">
    <source>
        <dbReference type="ARBA" id="ARBA00023170"/>
    </source>
</evidence>
<dbReference type="Pfam" id="PF13855">
    <property type="entry name" value="LRR_8"/>
    <property type="match status" value="2"/>
</dbReference>
<evidence type="ECO:0000313" key="21">
    <source>
        <dbReference type="Proteomes" id="UP001642540"/>
    </source>
</evidence>
<keyword evidence="5 15" id="KW-0812">Transmembrane</keyword>
<feature type="domain" description="G-protein coupled receptors family 1 profile" evidence="19">
    <location>
        <begin position="742"/>
        <end position="1001"/>
    </location>
</feature>
<dbReference type="InterPro" id="IPR003591">
    <property type="entry name" value="Leu-rich_rpt_typical-subtyp"/>
</dbReference>
<dbReference type="InterPro" id="IPR036055">
    <property type="entry name" value="LDL_receptor-like_sf"/>
</dbReference>
<comment type="subcellular location">
    <subcellularLocation>
        <location evidence="1">Cell membrane</location>
        <topology evidence="1">Multi-pass membrane protein</topology>
    </subcellularLocation>
</comment>
<evidence type="ECO:0000259" key="19">
    <source>
        <dbReference type="PROSITE" id="PS50262"/>
    </source>
</evidence>
<dbReference type="InterPro" id="IPR001611">
    <property type="entry name" value="Leu-rich_rpt"/>
</dbReference>
<dbReference type="InterPro" id="IPR017452">
    <property type="entry name" value="GPCR_Rhodpsn_7TM"/>
</dbReference>
<dbReference type="InterPro" id="IPR032675">
    <property type="entry name" value="LRR_dom_sf"/>
</dbReference>
<dbReference type="CDD" id="cd00112">
    <property type="entry name" value="LDLa"/>
    <property type="match status" value="1"/>
</dbReference>
<evidence type="ECO:0000256" key="4">
    <source>
        <dbReference type="ARBA" id="ARBA00022614"/>
    </source>
</evidence>